<evidence type="ECO:0000256" key="1">
    <source>
        <dbReference type="ARBA" id="ARBA00004328"/>
    </source>
</evidence>
<feature type="region of interest" description="Disordered" evidence="3">
    <location>
        <begin position="1"/>
        <end position="23"/>
    </location>
</feature>
<keyword evidence="2" id="KW-1227">Viral tail protein</keyword>
<evidence type="ECO:0000313" key="6">
    <source>
        <dbReference type="Proteomes" id="UP001303667"/>
    </source>
</evidence>
<evidence type="ECO:0000256" key="3">
    <source>
        <dbReference type="SAM" id="MobiDB-lite"/>
    </source>
</evidence>
<sequence length="619" mass="65070">MTISTTPRFGFKQYSAGTDPHPNRDEFNALVGLIESNAALFSQDVTASRPAAGKAGRYFWDKTVARLYYDDGASWNEVTTNGGGGAAKPVTPGVAGTEGTSARSARADHTHNLPLATASVDGAMPATDKALLNTAAAAATPGSLVKLDAAGRAQVANPSATADIANKSYVDAETAKRALTDHNHDASDITSGTFAVARLPLVTVSAAGAMLAADKSKLDAATSAATPNTLVKLDAAGRAQFASPSAAADAANKSYVDGLISGRALTSHTHDFASITGKPATYPADWAGISGVPTIFPTNWANVADIPSTMPSTWATVSGKPATFPSTWATVSGKPTTFDPTAHRHPWGDLDGVPASFVPSAHTHTADDITSGVFGSAQLPAATQTAAGSMSSGDKTKLDRATSSMTASTIAMRDANGRMNAARPSAADHVATKDFCDDNTNTRATWTEFDKRIVRGGAYTHLRSPNGSTVFAVNDNGVIGSSDIYNTNAASGSYRALWVNSSGVLGYNLSSRKYKTDERDYVVPLSVLKDVSPKWFKYKHDVEELGEAAAPDRVNFIAEDLHDAGLTEYVSYEDEEHTREQAQTINEQLMVNALWSFAKQQQAQIEDLSKQLAELKAAI</sequence>
<reference evidence="5 6" key="1">
    <citation type="submission" date="2023-08" db="EMBL/GenBank/DDBJ databases">
        <authorList>
            <person name="Beyer A.R."/>
            <person name="Brown C."/>
            <person name="Garland D.S."/>
            <person name="Funderburk A."/>
            <person name="Uzochukwu B."/>
            <person name="Ko C."/>
            <person name="Russell D.A."/>
            <person name="Jacobs-Sera D."/>
            <person name="Hatfull G.F."/>
        </authorList>
    </citation>
    <scope>NUCLEOTIDE SEQUENCE [LARGE SCALE GENOMIC DNA]</scope>
</reference>
<feature type="region of interest" description="Disordered" evidence="3">
    <location>
        <begin position="80"/>
        <end position="106"/>
    </location>
</feature>
<organism evidence="5 6">
    <name type="scientific">Arthrobacter phage Wyborn</name>
    <dbReference type="NCBI Taxonomy" id="3059067"/>
    <lineage>
        <taxon>Viruses</taxon>
        <taxon>Duplodnaviria</taxon>
        <taxon>Heunggongvirae</taxon>
        <taxon>Uroviricota</taxon>
        <taxon>Caudoviricetes</taxon>
        <taxon>Berryhillviridae</taxon>
        <taxon>Sicariusvirus</taxon>
        <taxon>Sicariusvirus wyborn</taxon>
    </lineage>
</organism>
<feature type="region of interest" description="Disordered" evidence="3">
    <location>
        <begin position="384"/>
        <end position="406"/>
    </location>
</feature>
<dbReference type="PROSITE" id="PS51688">
    <property type="entry name" value="ICA"/>
    <property type="match status" value="1"/>
</dbReference>
<keyword evidence="2" id="KW-0946">Virion</keyword>
<dbReference type="GO" id="GO:0098015">
    <property type="term" value="C:virus tail"/>
    <property type="evidence" value="ECO:0007669"/>
    <property type="project" value="UniProtKB-KW"/>
</dbReference>
<evidence type="ECO:0000256" key="2">
    <source>
        <dbReference type="ARBA" id="ARBA00022732"/>
    </source>
</evidence>
<dbReference type="InterPro" id="IPR030392">
    <property type="entry name" value="S74_ICA"/>
</dbReference>
<comment type="subcellular location">
    <subcellularLocation>
        <location evidence="1">Virion</location>
    </subcellularLocation>
</comment>
<gene>
    <name evidence="5" type="primary">25</name>
    <name evidence="5" type="ORF">SEA_WYBORN_25</name>
</gene>
<evidence type="ECO:0000313" key="5">
    <source>
        <dbReference type="EMBL" id="WNM67268.1"/>
    </source>
</evidence>
<protein>
    <submittedName>
        <fullName evidence="5">Minor tail protein</fullName>
    </submittedName>
</protein>
<keyword evidence="6" id="KW-1185">Reference proteome</keyword>
<name>A0AA96K1P5_9CAUD</name>
<proteinExistence type="predicted"/>
<evidence type="ECO:0000259" key="4">
    <source>
        <dbReference type="PROSITE" id="PS51688"/>
    </source>
</evidence>
<feature type="domain" description="Peptidase S74" evidence="4">
    <location>
        <begin position="510"/>
        <end position="612"/>
    </location>
</feature>
<dbReference type="Proteomes" id="UP001303667">
    <property type="component" value="Segment"/>
</dbReference>
<accession>A0AA96K1P5</accession>
<dbReference type="EMBL" id="OR475274">
    <property type="protein sequence ID" value="WNM67268.1"/>
    <property type="molecule type" value="Genomic_DNA"/>
</dbReference>
<feature type="compositionally biased region" description="Polar residues" evidence="3">
    <location>
        <begin position="384"/>
        <end position="393"/>
    </location>
</feature>